<keyword evidence="2" id="KW-1003">Cell membrane</keyword>
<dbReference type="InterPro" id="IPR027417">
    <property type="entry name" value="P-loop_NTPase"/>
</dbReference>
<dbReference type="InterPro" id="IPR003439">
    <property type="entry name" value="ABC_transporter-like_ATP-bd"/>
</dbReference>
<evidence type="ECO:0000256" key="4">
    <source>
        <dbReference type="ARBA" id="ARBA00022741"/>
    </source>
</evidence>
<dbReference type="CDD" id="cd03259">
    <property type="entry name" value="ABC_Carb_Solutes_like"/>
    <property type="match status" value="1"/>
</dbReference>
<dbReference type="PANTHER" id="PTHR42781:SF4">
    <property type="entry name" value="SPERMIDINE_PUTRESCINE IMPORT ATP-BINDING PROTEIN POTA"/>
    <property type="match status" value="1"/>
</dbReference>
<dbReference type="GO" id="GO:0016020">
    <property type="term" value="C:membrane"/>
    <property type="evidence" value="ECO:0007669"/>
    <property type="project" value="InterPro"/>
</dbReference>
<evidence type="ECO:0000313" key="10">
    <source>
        <dbReference type="EMBL" id="SVA47347.1"/>
    </source>
</evidence>
<keyword evidence="6" id="KW-0408">Iron</keyword>
<dbReference type="PROSITE" id="PS50893">
    <property type="entry name" value="ABC_TRANSPORTER_2"/>
    <property type="match status" value="1"/>
</dbReference>
<dbReference type="GO" id="GO:0005524">
    <property type="term" value="F:ATP binding"/>
    <property type="evidence" value="ECO:0007669"/>
    <property type="project" value="UniProtKB-KW"/>
</dbReference>
<dbReference type="InterPro" id="IPR003593">
    <property type="entry name" value="AAA+_ATPase"/>
</dbReference>
<evidence type="ECO:0000259" key="9">
    <source>
        <dbReference type="PROSITE" id="PS50893"/>
    </source>
</evidence>
<dbReference type="InterPro" id="IPR050093">
    <property type="entry name" value="ABC_SmlMolc_Importer"/>
</dbReference>
<organism evidence="10">
    <name type="scientific">marine metagenome</name>
    <dbReference type="NCBI Taxonomy" id="408172"/>
    <lineage>
        <taxon>unclassified sequences</taxon>
        <taxon>metagenomes</taxon>
        <taxon>ecological metagenomes</taxon>
    </lineage>
</organism>
<keyword evidence="4" id="KW-0547">Nucleotide-binding</keyword>
<dbReference type="Pfam" id="PF00005">
    <property type="entry name" value="ABC_tran"/>
    <property type="match status" value="1"/>
</dbReference>
<dbReference type="SMART" id="SM00382">
    <property type="entry name" value="AAA"/>
    <property type="match status" value="1"/>
</dbReference>
<dbReference type="EMBL" id="UINC01010662">
    <property type="protein sequence ID" value="SVA47347.1"/>
    <property type="molecule type" value="Genomic_DNA"/>
</dbReference>
<protein>
    <recommendedName>
        <fullName evidence="9">ABC transporter domain-containing protein</fullName>
    </recommendedName>
</protein>
<sequence>MADSLLECRNLNIKFGQNHVIKNLNMHLSPGEILSILGPSGCGKTTLLRIIAGLEIPLKGNIFLKNHEIFGPNINLQPSNRNIGMIFQDYALFPHLTVEKNILFGISNLEQKIQDDNVERVQQLTRLQGLMSRYPHELSGGQQQRVAIARTLATNPTVLLMDEPFSNLDASLRLSVRMEIEQILKSSNTATIFVTHDREEAFSISDRVAIMVDGAIQQVGPPDQIYFWPNSKESAVMSGSCDFIKGSVSGGTVNTSIGPLPMRIPESFSDGDQVEVAIRQTDLSMEPTPAGKNIVVRKDFRGDETIFWVKTPHEEIIRCKHKIHTTLFSGLKVQLSPVQYTKFNVFNVPSS</sequence>
<evidence type="ECO:0000256" key="3">
    <source>
        <dbReference type="ARBA" id="ARBA00022496"/>
    </source>
</evidence>
<evidence type="ECO:0000256" key="7">
    <source>
        <dbReference type="ARBA" id="ARBA00023065"/>
    </source>
</evidence>
<dbReference type="PANTHER" id="PTHR42781">
    <property type="entry name" value="SPERMIDINE/PUTRESCINE IMPORT ATP-BINDING PROTEIN POTA"/>
    <property type="match status" value="1"/>
</dbReference>
<dbReference type="AlphaFoldDB" id="A0A381W5Y0"/>
<dbReference type="PROSITE" id="PS00211">
    <property type="entry name" value="ABC_TRANSPORTER_1"/>
    <property type="match status" value="1"/>
</dbReference>
<dbReference type="SUPFAM" id="SSF52540">
    <property type="entry name" value="P-loop containing nucleoside triphosphate hydrolases"/>
    <property type="match status" value="1"/>
</dbReference>
<dbReference type="GO" id="GO:0016887">
    <property type="term" value="F:ATP hydrolysis activity"/>
    <property type="evidence" value="ECO:0007669"/>
    <property type="project" value="InterPro"/>
</dbReference>
<dbReference type="InterPro" id="IPR015853">
    <property type="entry name" value="ABC_transpr_FbpC"/>
</dbReference>
<proteinExistence type="predicted"/>
<dbReference type="GO" id="GO:0015408">
    <property type="term" value="F:ABC-type ferric iron transporter activity"/>
    <property type="evidence" value="ECO:0007669"/>
    <property type="project" value="InterPro"/>
</dbReference>
<dbReference type="Gene3D" id="3.40.50.300">
    <property type="entry name" value="P-loop containing nucleotide triphosphate hydrolases"/>
    <property type="match status" value="1"/>
</dbReference>
<evidence type="ECO:0000256" key="6">
    <source>
        <dbReference type="ARBA" id="ARBA00023004"/>
    </source>
</evidence>
<evidence type="ECO:0000256" key="2">
    <source>
        <dbReference type="ARBA" id="ARBA00022475"/>
    </source>
</evidence>
<dbReference type="InterPro" id="IPR017871">
    <property type="entry name" value="ABC_transporter-like_CS"/>
</dbReference>
<keyword evidence="1" id="KW-0813">Transport</keyword>
<evidence type="ECO:0000256" key="5">
    <source>
        <dbReference type="ARBA" id="ARBA00022840"/>
    </source>
</evidence>
<accession>A0A381W5Y0</accession>
<evidence type="ECO:0000256" key="1">
    <source>
        <dbReference type="ARBA" id="ARBA00022448"/>
    </source>
</evidence>
<reference evidence="10" key="1">
    <citation type="submission" date="2018-05" db="EMBL/GenBank/DDBJ databases">
        <authorList>
            <person name="Lanie J.A."/>
            <person name="Ng W.-L."/>
            <person name="Kazmierczak K.M."/>
            <person name="Andrzejewski T.M."/>
            <person name="Davidsen T.M."/>
            <person name="Wayne K.J."/>
            <person name="Tettelin H."/>
            <person name="Glass J.I."/>
            <person name="Rusch D."/>
            <person name="Podicherti R."/>
            <person name="Tsui H.-C.T."/>
            <person name="Winkler M.E."/>
        </authorList>
    </citation>
    <scope>NUCLEOTIDE SEQUENCE</scope>
</reference>
<feature type="domain" description="ABC transporter" evidence="9">
    <location>
        <begin position="6"/>
        <end position="238"/>
    </location>
</feature>
<keyword evidence="5" id="KW-0067">ATP-binding</keyword>
<keyword evidence="7" id="KW-0406">Ion transport</keyword>
<gene>
    <name evidence="10" type="ORF">METZ01_LOCUS100201</name>
</gene>
<dbReference type="FunFam" id="3.40.50.300:FF:000425">
    <property type="entry name" value="Probable ABC transporter, ATP-binding subunit"/>
    <property type="match status" value="1"/>
</dbReference>
<name>A0A381W5Y0_9ZZZZ</name>
<keyword evidence="8" id="KW-0472">Membrane</keyword>
<evidence type="ECO:0000256" key="8">
    <source>
        <dbReference type="ARBA" id="ARBA00023136"/>
    </source>
</evidence>
<keyword evidence="3" id="KW-0410">Iron transport</keyword>